<keyword evidence="5 8" id="KW-0687">Ribonucleoprotein</keyword>
<dbReference type="PROSITE" id="PS50823">
    <property type="entry name" value="KH_TYPE_2"/>
    <property type="match status" value="1"/>
</dbReference>
<dbReference type="EMBL" id="PCWW01000034">
    <property type="protein sequence ID" value="PIR13489.1"/>
    <property type="molecule type" value="Genomic_DNA"/>
</dbReference>
<dbReference type="GO" id="GO:0022627">
    <property type="term" value="C:cytosolic small ribosomal subunit"/>
    <property type="evidence" value="ECO:0007669"/>
    <property type="project" value="TreeGrafter"/>
</dbReference>
<keyword evidence="4 8" id="KW-0689">Ribosomal protein</keyword>
<organism evidence="11 12">
    <name type="scientific">Candidatus Falkowbacteria bacterium CG11_big_fil_rev_8_21_14_0_20_39_10</name>
    <dbReference type="NCBI Taxonomy" id="1974570"/>
    <lineage>
        <taxon>Bacteria</taxon>
        <taxon>Candidatus Falkowiibacteriota</taxon>
    </lineage>
</organism>
<comment type="similarity">
    <text evidence="1 8 9">Belongs to the universal ribosomal protein uS3 family.</text>
</comment>
<dbReference type="PANTHER" id="PTHR11760">
    <property type="entry name" value="30S/40S RIBOSOMAL PROTEIN S3"/>
    <property type="match status" value="1"/>
</dbReference>
<dbReference type="PROSITE" id="PS00548">
    <property type="entry name" value="RIBOSOMAL_S3"/>
    <property type="match status" value="1"/>
</dbReference>
<dbReference type="NCBIfam" id="TIGR01009">
    <property type="entry name" value="rpsC_bact"/>
    <property type="match status" value="1"/>
</dbReference>
<evidence type="ECO:0000256" key="4">
    <source>
        <dbReference type="ARBA" id="ARBA00022980"/>
    </source>
</evidence>
<dbReference type="InterPro" id="IPR036419">
    <property type="entry name" value="Ribosomal_S3_C_sf"/>
</dbReference>
<keyword evidence="3 8" id="KW-0694">RNA-binding</keyword>
<reference evidence="11 12" key="1">
    <citation type="submission" date="2017-09" db="EMBL/GenBank/DDBJ databases">
        <title>Depth-based differentiation of microbial function through sediment-hosted aquifers and enrichment of novel symbionts in the deep terrestrial subsurface.</title>
        <authorList>
            <person name="Probst A.J."/>
            <person name="Ladd B."/>
            <person name="Jarett J.K."/>
            <person name="Geller-Mcgrath D.E."/>
            <person name="Sieber C.M."/>
            <person name="Emerson J.B."/>
            <person name="Anantharaman K."/>
            <person name="Thomas B.C."/>
            <person name="Malmstrom R."/>
            <person name="Stieglmeier M."/>
            <person name="Klingl A."/>
            <person name="Woyke T."/>
            <person name="Ryan C.M."/>
            <person name="Banfield J.F."/>
        </authorList>
    </citation>
    <scope>NUCLEOTIDE SEQUENCE [LARGE SCALE GENOMIC DNA]</scope>
    <source>
        <strain evidence="11">CG11_big_fil_rev_8_21_14_0_20_39_10</strain>
    </source>
</reference>
<comment type="subunit">
    <text evidence="8">Part of the 30S ribosomal subunit. Forms a tight complex with proteins S10 and S14.</text>
</comment>
<dbReference type="InterPro" id="IPR004044">
    <property type="entry name" value="KH_dom_type_2"/>
</dbReference>
<accession>A0A2M6K955</accession>
<dbReference type="GO" id="GO:0019843">
    <property type="term" value="F:rRNA binding"/>
    <property type="evidence" value="ECO:0007669"/>
    <property type="project" value="UniProtKB-UniRule"/>
</dbReference>
<protein>
    <recommendedName>
        <fullName evidence="7 8">Small ribosomal subunit protein uS3</fullName>
    </recommendedName>
</protein>
<dbReference type="CDD" id="cd02412">
    <property type="entry name" value="KH-II_30S_S3"/>
    <property type="match status" value="1"/>
</dbReference>
<evidence type="ECO:0000256" key="3">
    <source>
        <dbReference type="ARBA" id="ARBA00022884"/>
    </source>
</evidence>
<gene>
    <name evidence="8" type="primary">rpsC</name>
    <name evidence="11" type="ORF">COV49_02150</name>
</gene>
<evidence type="ECO:0000256" key="1">
    <source>
        <dbReference type="ARBA" id="ARBA00010761"/>
    </source>
</evidence>
<dbReference type="GO" id="GO:0003735">
    <property type="term" value="F:structural constituent of ribosome"/>
    <property type="evidence" value="ECO:0007669"/>
    <property type="project" value="InterPro"/>
</dbReference>
<evidence type="ECO:0000259" key="10">
    <source>
        <dbReference type="PROSITE" id="PS50823"/>
    </source>
</evidence>
<dbReference type="Proteomes" id="UP000230869">
    <property type="component" value="Unassembled WGS sequence"/>
</dbReference>
<dbReference type="SUPFAM" id="SSF54821">
    <property type="entry name" value="Ribosomal protein S3 C-terminal domain"/>
    <property type="match status" value="1"/>
</dbReference>
<evidence type="ECO:0000256" key="7">
    <source>
        <dbReference type="ARBA" id="ARBA00035257"/>
    </source>
</evidence>
<name>A0A2M6K955_9BACT</name>
<sequence>MGKKVNPKILRMGIIRTWPSRWFGSGQDYIKKVEQDVRVRRFLIRELREAGVDRVEIERNASKIVINIYTAKPGLLIGRGGTGAEDLKKKIHGKFLKNFRIGGIDLNIHEVDRPNLSAQIVVQQMILEIEKRMPFRRVMKQAVSRVERAGALGVKTIIAGRLNGAEIARTEKLVSGKVPLHTLRADIDYARGVAATTYGSIGVKVWIYRGEIFEREENKVGDVVGKKTK</sequence>
<evidence type="ECO:0000313" key="12">
    <source>
        <dbReference type="Proteomes" id="UP000230869"/>
    </source>
</evidence>
<dbReference type="SUPFAM" id="SSF54814">
    <property type="entry name" value="Prokaryotic type KH domain (KH-domain type II)"/>
    <property type="match status" value="1"/>
</dbReference>
<dbReference type="Pfam" id="PF07650">
    <property type="entry name" value="KH_2"/>
    <property type="match status" value="1"/>
</dbReference>
<evidence type="ECO:0000256" key="9">
    <source>
        <dbReference type="RuleBase" id="RU003624"/>
    </source>
</evidence>
<evidence type="ECO:0000256" key="6">
    <source>
        <dbReference type="ARBA" id="ARBA00024998"/>
    </source>
</evidence>
<dbReference type="InterPro" id="IPR018280">
    <property type="entry name" value="Ribosomal_uS3_CS"/>
</dbReference>
<comment type="function">
    <text evidence="6 8">Binds the lower part of the 30S subunit head. Binds mRNA in the 70S ribosome, positioning it for translation.</text>
</comment>
<dbReference type="Gene3D" id="3.30.300.20">
    <property type="match status" value="1"/>
</dbReference>
<evidence type="ECO:0000256" key="2">
    <source>
        <dbReference type="ARBA" id="ARBA00022730"/>
    </source>
</evidence>
<dbReference type="InterPro" id="IPR005704">
    <property type="entry name" value="Ribosomal_uS3_bac-typ"/>
</dbReference>
<dbReference type="PANTHER" id="PTHR11760:SF19">
    <property type="entry name" value="SMALL RIBOSOMAL SUBUNIT PROTEIN US3C"/>
    <property type="match status" value="1"/>
</dbReference>
<dbReference type="InterPro" id="IPR015946">
    <property type="entry name" value="KH_dom-like_a/b"/>
</dbReference>
<keyword evidence="2 8" id="KW-0699">rRNA-binding</keyword>
<evidence type="ECO:0000256" key="8">
    <source>
        <dbReference type="HAMAP-Rule" id="MF_01309"/>
    </source>
</evidence>
<dbReference type="GO" id="GO:0003729">
    <property type="term" value="F:mRNA binding"/>
    <property type="evidence" value="ECO:0007669"/>
    <property type="project" value="UniProtKB-UniRule"/>
</dbReference>
<dbReference type="GO" id="GO:0006412">
    <property type="term" value="P:translation"/>
    <property type="evidence" value="ECO:0007669"/>
    <property type="project" value="UniProtKB-UniRule"/>
</dbReference>
<dbReference type="Pfam" id="PF00189">
    <property type="entry name" value="Ribosomal_S3_C"/>
    <property type="match status" value="1"/>
</dbReference>
<dbReference type="AlphaFoldDB" id="A0A2M6K955"/>
<feature type="domain" description="KH type-2" evidence="10">
    <location>
        <begin position="39"/>
        <end position="112"/>
    </location>
</feature>
<dbReference type="InterPro" id="IPR001351">
    <property type="entry name" value="Ribosomal_uS3_C"/>
</dbReference>
<dbReference type="HAMAP" id="MF_01309_B">
    <property type="entry name" value="Ribosomal_uS3_B"/>
    <property type="match status" value="1"/>
</dbReference>
<dbReference type="InterPro" id="IPR009019">
    <property type="entry name" value="KH_sf_prok-type"/>
</dbReference>
<dbReference type="FunFam" id="3.30.300.20:FF:000001">
    <property type="entry name" value="30S ribosomal protein S3"/>
    <property type="match status" value="1"/>
</dbReference>
<proteinExistence type="inferred from homology"/>
<dbReference type="Gene3D" id="3.30.1140.32">
    <property type="entry name" value="Ribosomal protein S3, C-terminal domain"/>
    <property type="match status" value="1"/>
</dbReference>
<comment type="caution">
    <text evidence="11">The sequence shown here is derived from an EMBL/GenBank/DDBJ whole genome shotgun (WGS) entry which is preliminary data.</text>
</comment>
<evidence type="ECO:0000256" key="5">
    <source>
        <dbReference type="ARBA" id="ARBA00023274"/>
    </source>
</evidence>
<dbReference type="InterPro" id="IPR057258">
    <property type="entry name" value="Ribosomal_uS3"/>
</dbReference>
<evidence type="ECO:0000313" key="11">
    <source>
        <dbReference type="EMBL" id="PIR13489.1"/>
    </source>
</evidence>